<organism evidence="6 7">
    <name type="scientific">Schaalia meyeri</name>
    <dbReference type="NCBI Taxonomy" id="52773"/>
    <lineage>
        <taxon>Bacteria</taxon>
        <taxon>Bacillati</taxon>
        <taxon>Actinomycetota</taxon>
        <taxon>Actinomycetes</taxon>
        <taxon>Actinomycetales</taxon>
        <taxon>Actinomycetaceae</taxon>
        <taxon>Schaalia</taxon>
    </lineage>
</organism>
<dbReference type="AlphaFoldDB" id="A0AAP9Y7L1"/>
<evidence type="ECO:0000256" key="1">
    <source>
        <dbReference type="ARBA" id="ARBA00023015"/>
    </source>
</evidence>
<proteinExistence type="predicted"/>
<evidence type="ECO:0000313" key="7">
    <source>
        <dbReference type="Proteomes" id="UP000595220"/>
    </source>
</evidence>
<keyword evidence="2 6" id="KW-0238">DNA-binding</keyword>
<evidence type="ECO:0000256" key="3">
    <source>
        <dbReference type="ARBA" id="ARBA00023163"/>
    </source>
</evidence>
<dbReference type="Pfam" id="PF13377">
    <property type="entry name" value="Peripla_BP_3"/>
    <property type="match status" value="1"/>
</dbReference>
<dbReference type="EMBL" id="CP066065">
    <property type="protein sequence ID" value="QQC43340.1"/>
    <property type="molecule type" value="Genomic_DNA"/>
</dbReference>
<dbReference type="InterPro" id="IPR000843">
    <property type="entry name" value="HTH_LacI"/>
</dbReference>
<dbReference type="PANTHER" id="PTHR30146:SF153">
    <property type="entry name" value="LACTOSE OPERON REPRESSOR"/>
    <property type="match status" value="1"/>
</dbReference>
<name>A0AAP9Y7L1_9ACTO</name>
<dbReference type="PROSITE" id="PS50932">
    <property type="entry name" value="HTH_LACI_2"/>
    <property type="match status" value="1"/>
</dbReference>
<dbReference type="PANTHER" id="PTHR30146">
    <property type="entry name" value="LACI-RELATED TRANSCRIPTIONAL REPRESSOR"/>
    <property type="match status" value="1"/>
</dbReference>
<evidence type="ECO:0000256" key="4">
    <source>
        <dbReference type="SAM" id="MobiDB-lite"/>
    </source>
</evidence>
<evidence type="ECO:0000313" key="6">
    <source>
        <dbReference type="EMBL" id="QQC43340.1"/>
    </source>
</evidence>
<feature type="region of interest" description="Disordered" evidence="4">
    <location>
        <begin position="327"/>
        <end position="356"/>
    </location>
</feature>
<dbReference type="InterPro" id="IPR028082">
    <property type="entry name" value="Peripla_BP_I"/>
</dbReference>
<dbReference type="Gene3D" id="1.10.260.40">
    <property type="entry name" value="lambda repressor-like DNA-binding domains"/>
    <property type="match status" value="1"/>
</dbReference>
<accession>A0AAP9Y7L1</accession>
<dbReference type="InterPro" id="IPR010982">
    <property type="entry name" value="Lambda_DNA-bd_dom_sf"/>
</dbReference>
<dbReference type="Pfam" id="PF00356">
    <property type="entry name" value="LacI"/>
    <property type="match status" value="1"/>
</dbReference>
<dbReference type="GO" id="GO:0003700">
    <property type="term" value="F:DNA-binding transcription factor activity"/>
    <property type="evidence" value="ECO:0007669"/>
    <property type="project" value="TreeGrafter"/>
</dbReference>
<feature type="domain" description="HTH lacI-type" evidence="5">
    <location>
        <begin position="4"/>
        <end position="61"/>
    </location>
</feature>
<dbReference type="SUPFAM" id="SSF53822">
    <property type="entry name" value="Periplasmic binding protein-like I"/>
    <property type="match status" value="1"/>
</dbReference>
<dbReference type="Proteomes" id="UP000595220">
    <property type="component" value="Chromosome"/>
</dbReference>
<dbReference type="Gene3D" id="3.40.50.2300">
    <property type="match status" value="2"/>
</dbReference>
<dbReference type="RefSeq" id="WP_050694313.1">
    <property type="nucleotide sequence ID" value="NZ_CP012072.1"/>
</dbReference>
<keyword evidence="7" id="KW-1185">Reference proteome</keyword>
<gene>
    <name evidence="6" type="ORF">I6H42_05915</name>
</gene>
<dbReference type="KEGG" id="amy:ADJ76_00515"/>
<protein>
    <submittedName>
        <fullName evidence="6">LacI family DNA-binding transcriptional regulator</fullName>
    </submittedName>
</protein>
<dbReference type="SMART" id="SM00354">
    <property type="entry name" value="HTH_LACI"/>
    <property type="match status" value="1"/>
</dbReference>
<reference evidence="6 7" key="1">
    <citation type="submission" date="2020-12" db="EMBL/GenBank/DDBJ databases">
        <title>FDA dAtabase for Regulatory Grade micrObial Sequences (FDA-ARGOS): Supporting development and validation of Infectious Disease Dx tests.</title>
        <authorList>
            <person name="Sproer C."/>
            <person name="Gronow S."/>
            <person name="Severitt S."/>
            <person name="Schroder I."/>
            <person name="Tallon L."/>
            <person name="Sadzewicz L."/>
            <person name="Zhao X."/>
            <person name="Boylan J."/>
            <person name="Ott S."/>
            <person name="Bowen H."/>
            <person name="Vavikolanu K."/>
            <person name="Mehta A."/>
            <person name="Aluvathingal J."/>
            <person name="Nadendla S."/>
            <person name="Lowell S."/>
            <person name="Myers T."/>
            <person name="Yan Y."/>
            <person name="Sichtig H."/>
        </authorList>
    </citation>
    <scope>NUCLEOTIDE SEQUENCE [LARGE SCALE GENOMIC DNA]</scope>
    <source>
        <strain evidence="6 7">FDAARGOS_985</strain>
    </source>
</reference>
<dbReference type="SUPFAM" id="SSF47413">
    <property type="entry name" value="lambda repressor-like DNA-binding domains"/>
    <property type="match status" value="1"/>
</dbReference>
<sequence>MERATRADVARAAGVAPSTVSLVLNGRGRDVKIAPATIERVQKVARELSYIPNAAARSLRRGKSHFIALLMAELPDDPFVPVVHTVLTTAMIGIQRRGYLLLPLFQSGDGASDAEVIRGVLGDTQLAGIIRETTSAEAFTSRLLANLGIPVVAMSMIEAEATGSESALIRIDEGTGVQDVLTSCALIDPVTARGSGRAVFLAGPNTNHARQNPIAHAFGASFSLYSLPDWEASTAYQAALRLLADDPAISLIALADDSQAPGVFQAAADLNLSVPSDLSILGFGNQDQHAATEIGLTTVDWPLKDMTEAAVASIINVIEDRPPIADTHPGAVSVADEPTSVPAGSPDATTPVATIPTRPVWRSSVARRA</sequence>
<keyword evidence="3" id="KW-0804">Transcription</keyword>
<dbReference type="CDD" id="cd01392">
    <property type="entry name" value="HTH_LacI"/>
    <property type="match status" value="1"/>
</dbReference>
<dbReference type="InterPro" id="IPR046335">
    <property type="entry name" value="LacI/GalR-like_sensor"/>
</dbReference>
<dbReference type="GO" id="GO:0000976">
    <property type="term" value="F:transcription cis-regulatory region binding"/>
    <property type="evidence" value="ECO:0007669"/>
    <property type="project" value="TreeGrafter"/>
</dbReference>
<keyword evidence="1" id="KW-0805">Transcription regulation</keyword>
<evidence type="ECO:0000259" key="5">
    <source>
        <dbReference type="PROSITE" id="PS50932"/>
    </source>
</evidence>
<evidence type="ECO:0000256" key="2">
    <source>
        <dbReference type="ARBA" id="ARBA00023125"/>
    </source>
</evidence>